<accession>A0AAW1PEU0</accession>
<feature type="compositionally biased region" description="Basic and acidic residues" evidence="1">
    <location>
        <begin position="18"/>
        <end position="29"/>
    </location>
</feature>
<feature type="region of interest" description="Disordered" evidence="1">
    <location>
        <begin position="9"/>
        <end position="29"/>
    </location>
</feature>
<evidence type="ECO:0000313" key="3">
    <source>
        <dbReference type="Proteomes" id="UP001489004"/>
    </source>
</evidence>
<keyword evidence="3" id="KW-1185">Reference proteome</keyword>
<organism evidence="2 3">
    <name type="scientific">[Myrmecia] bisecta</name>
    <dbReference type="NCBI Taxonomy" id="41462"/>
    <lineage>
        <taxon>Eukaryota</taxon>
        <taxon>Viridiplantae</taxon>
        <taxon>Chlorophyta</taxon>
        <taxon>core chlorophytes</taxon>
        <taxon>Trebouxiophyceae</taxon>
        <taxon>Trebouxiales</taxon>
        <taxon>Trebouxiaceae</taxon>
        <taxon>Myrmecia</taxon>
    </lineage>
</organism>
<evidence type="ECO:0000256" key="1">
    <source>
        <dbReference type="SAM" id="MobiDB-lite"/>
    </source>
</evidence>
<dbReference type="Proteomes" id="UP001489004">
    <property type="component" value="Unassembled WGS sequence"/>
</dbReference>
<dbReference type="AlphaFoldDB" id="A0AAW1PEU0"/>
<comment type="caution">
    <text evidence="2">The sequence shown here is derived from an EMBL/GenBank/DDBJ whole genome shotgun (WGS) entry which is preliminary data.</text>
</comment>
<name>A0AAW1PEU0_9CHLO</name>
<dbReference type="EMBL" id="JALJOR010000013">
    <property type="protein sequence ID" value="KAK9806900.1"/>
    <property type="molecule type" value="Genomic_DNA"/>
</dbReference>
<reference evidence="2 3" key="1">
    <citation type="journal article" date="2024" name="Nat. Commun.">
        <title>Phylogenomics reveals the evolutionary origins of lichenization in chlorophyte algae.</title>
        <authorList>
            <person name="Puginier C."/>
            <person name="Libourel C."/>
            <person name="Otte J."/>
            <person name="Skaloud P."/>
            <person name="Haon M."/>
            <person name="Grisel S."/>
            <person name="Petersen M."/>
            <person name="Berrin J.G."/>
            <person name="Delaux P.M."/>
            <person name="Dal Grande F."/>
            <person name="Keller J."/>
        </authorList>
    </citation>
    <scope>NUCLEOTIDE SEQUENCE [LARGE SCALE GENOMIC DNA]</scope>
    <source>
        <strain evidence="2 3">SAG 2043</strain>
    </source>
</reference>
<sequence length="199" mass="21393">MCRPGRAQIVRGSSVKRTKSDRAARSATRRGDLVQRYRAKKAGVQRRWACWVLASLAKSPPCAWAKRPPHVSCQAANQQGNWLNGRACSCGAAPSSGTRLRTRIAPGGREAASHMHVLYTPPDAADCRRRLQEWSGAVARAQLRSCAGFGSSIPPNVGTGRQSSPLQALHILPEAGAGFRGGHVVDSKLERVDRGVKPV</sequence>
<evidence type="ECO:0000313" key="2">
    <source>
        <dbReference type="EMBL" id="KAK9806900.1"/>
    </source>
</evidence>
<protein>
    <submittedName>
        <fullName evidence="2">Uncharacterized protein</fullName>
    </submittedName>
</protein>
<proteinExistence type="predicted"/>
<gene>
    <name evidence="2" type="ORF">WJX72_006804</name>
</gene>